<dbReference type="PROSITE" id="PS00211">
    <property type="entry name" value="ABC_TRANSPORTER_1"/>
    <property type="match status" value="1"/>
</dbReference>
<name>A0A269PAF5_9CORY</name>
<evidence type="ECO:0000313" key="4">
    <source>
        <dbReference type="EMBL" id="PAJ68318.1"/>
    </source>
</evidence>
<dbReference type="SMART" id="SM00382">
    <property type="entry name" value="AAA"/>
    <property type="match status" value="1"/>
</dbReference>
<evidence type="ECO:0000256" key="2">
    <source>
        <dbReference type="ARBA" id="ARBA00022840"/>
    </source>
</evidence>
<dbReference type="InterPro" id="IPR027417">
    <property type="entry name" value="P-loop_NTPase"/>
</dbReference>
<reference evidence="4 6" key="2">
    <citation type="submission" date="2017-08" db="EMBL/GenBank/DDBJ databases">
        <authorList>
            <person name="de Groot N.N."/>
        </authorList>
    </citation>
    <scope>NUCLEOTIDE SEQUENCE [LARGE SCALE GENOMIC DNA]</scope>
    <source>
        <strain evidence="4 6">NBT06-6</strain>
    </source>
</reference>
<evidence type="ECO:0000259" key="3">
    <source>
        <dbReference type="PROSITE" id="PS50893"/>
    </source>
</evidence>
<dbReference type="Pfam" id="PF00005">
    <property type="entry name" value="ABC_tran"/>
    <property type="match status" value="1"/>
</dbReference>
<dbReference type="PROSITE" id="PS50893">
    <property type="entry name" value="ABC_TRANSPORTER_2"/>
    <property type="match status" value="1"/>
</dbReference>
<dbReference type="EMBL" id="NQMQ01000029">
    <property type="protein sequence ID" value="PAJ68318.1"/>
    <property type="molecule type" value="Genomic_DNA"/>
</dbReference>
<dbReference type="AlphaFoldDB" id="A0A269PAF5"/>
<dbReference type="InterPro" id="IPR003439">
    <property type="entry name" value="ABC_transporter-like_ATP-bd"/>
</dbReference>
<dbReference type="Proteomes" id="UP000218281">
    <property type="component" value="Unassembled WGS sequence"/>
</dbReference>
<evidence type="ECO:0000313" key="6">
    <source>
        <dbReference type="Proteomes" id="UP000215771"/>
    </source>
</evidence>
<dbReference type="Proteomes" id="UP000215771">
    <property type="component" value="Unassembled WGS sequence"/>
</dbReference>
<keyword evidence="1" id="KW-0547">Nucleotide-binding</keyword>
<organism evidence="4 6">
    <name type="scientific">Corynebacterium hadale</name>
    <dbReference type="NCBI Taxonomy" id="2026255"/>
    <lineage>
        <taxon>Bacteria</taxon>
        <taxon>Bacillati</taxon>
        <taxon>Actinomycetota</taxon>
        <taxon>Actinomycetes</taxon>
        <taxon>Mycobacteriales</taxon>
        <taxon>Corynebacteriaceae</taxon>
        <taxon>Corynebacterium</taxon>
    </lineage>
</organism>
<dbReference type="InterPro" id="IPR017871">
    <property type="entry name" value="ABC_transporter-like_CS"/>
</dbReference>
<dbReference type="GO" id="GO:0005524">
    <property type="term" value="F:ATP binding"/>
    <property type="evidence" value="ECO:0007669"/>
    <property type="project" value="UniProtKB-KW"/>
</dbReference>
<comment type="caution">
    <text evidence="4">The sequence shown here is derived from an EMBL/GenBank/DDBJ whole genome shotgun (WGS) entry which is preliminary data.</text>
</comment>
<dbReference type="PANTHER" id="PTHR42794">
    <property type="entry name" value="HEMIN IMPORT ATP-BINDING PROTEIN HMUV"/>
    <property type="match status" value="1"/>
</dbReference>
<evidence type="ECO:0000313" key="7">
    <source>
        <dbReference type="Proteomes" id="UP000218281"/>
    </source>
</evidence>
<dbReference type="CDD" id="cd03214">
    <property type="entry name" value="ABC_Iron-Siderophores_B12_Hemin"/>
    <property type="match status" value="1"/>
</dbReference>
<dbReference type="PANTHER" id="PTHR42794:SF2">
    <property type="entry name" value="ABC TRANSPORTER ATP-BINDING PROTEIN"/>
    <property type="match status" value="1"/>
</dbReference>
<dbReference type="Gene3D" id="3.40.50.300">
    <property type="entry name" value="P-loop containing nucleotide triphosphate hydrolases"/>
    <property type="match status" value="1"/>
</dbReference>
<gene>
    <name evidence="4" type="ORF">CIG21_11185</name>
    <name evidence="5" type="ORF">CKJ81_02975</name>
</gene>
<dbReference type="EMBL" id="NSGO01000002">
    <property type="protein sequence ID" value="PAT06909.1"/>
    <property type="molecule type" value="Genomic_DNA"/>
</dbReference>
<evidence type="ECO:0000256" key="1">
    <source>
        <dbReference type="ARBA" id="ARBA00022741"/>
    </source>
</evidence>
<dbReference type="InterPro" id="IPR003593">
    <property type="entry name" value="AAA+_ATPase"/>
</dbReference>
<keyword evidence="2 4" id="KW-0067">ATP-binding</keyword>
<reference evidence="5 7" key="1">
    <citation type="submission" date="2017-08" db="EMBL/GenBank/DDBJ databases">
        <title>Whole genome sequences of 6 clinical strains closest to Corynebacterium imitans.</title>
        <authorList>
            <person name="Bernier A.-M."/>
            <person name="Burdz T."/>
            <person name="Bernard K."/>
        </authorList>
    </citation>
    <scope>NUCLEOTIDE SEQUENCE [LARGE SCALE GENOMIC DNA]</scope>
    <source>
        <strain evidence="5 7">NML93-0607</strain>
    </source>
</reference>
<keyword evidence="7" id="KW-1185">Reference proteome</keyword>
<evidence type="ECO:0000313" key="5">
    <source>
        <dbReference type="EMBL" id="PAT06909.1"/>
    </source>
</evidence>
<accession>A0A269PAF5</accession>
<dbReference type="GO" id="GO:0016887">
    <property type="term" value="F:ATP hydrolysis activity"/>
    <property type="evidence" value="ECO:0007669"/>
    <property type="project" value="InterPro"/>
</dbReference>
<sequence>MTIQADDLTVQYGRNTIIDAMSFAPLDGGKVVGLLGPNAAGKSTLVKTLAGVKKAASGSCTVTIDGQEVKDKDRPNHVGYVPQDLLSGASLTAFESIMISANHGGSTSGDPVDATARVMHRLNISHLSDRMITAMSGGQRQLVGIAQMLVREPSILLLDEPTSALDLRHQVEVLRLIREEIAGTNKLAIVAIHDLNLAARYCDELLVMKAGQRVTQGPPTEVLTPDLLDEVYGIRAKILSDSGVPVICPV</sequence>
<protein>
    <submittedName>
        <fullName evidence="4">ATP-binding protein</fullName>
    </submittedName>
</protein>
<feature type="domain" description="ABC transporter" evidence="3">
    <location>
        <begin position="3"/>
        <end position="235"/>
    </location>
</feature>
<dbReference type="SUPFAM" id="SSF52540">
    <property type="entry name" value="P-loop containing nucleoside triphosphate hydrolases"/>
    <property type="match status" value="1"/>
</dbReference>
<dbReference type="RefSeq" id="WP_095278917.1">
    <property type="nucleotide sequence ID" value="NZ_CP047655.1"/>
</dbReference>
<proteinExistence type="predicted"/>